<organism evidence="1 2">
    <name type="scientific">Dreissena polymorpha</name>
    <name type="common">Zebra mussel</name>
    <name type="synonym">Mytilus polymorpha</name>
    <dbReference type="NCBI Taxonomy" id="45954"/>
    <lineage>
        <taxon>Eukaryota</taxon>
        <taxon>Metazoa</taxon>
        <taxon>Spiralia</taxon>
        <taxon>Lophotrochozoa</taxon>
        <taxon>Mollusca</taxon>
        <taxon>Bivalvia</taxon>
        <taxon>Autobranchia</taxon>
        <taxon>Heteroconchia</taxon>
        <taxon>Euheterodonta</taxon>
        <taxon>Imparidentia</taxon>
        <taxon>Neoheterodontei</taxon>
        <taxon>Myida</taxon>
        <taxon>Dreissenoidea</taxon>
        <taxon>Dreissenidae</taxon>
        <taxon>Dreissena</taxon>
    </lineage>
</organism>
<name>A0A9D4M7X1_DREPO</name>
<gene>
    <name evidence="1" type="ORF">DPMN_035760</name>
</gene>
<accession>A0A9D4M7X1</accession>
<proteinExistence type="predicted"/>
<reference evidence="1" key="1">
    <citation type="journal article" date="2019" name="bioRxiv">
        <title>The Genome of the Zebra Mussel, Dreissena polymorpha: A Resource for Invasive Species Research.</title>
        <authorList>
            <person name="McCartney M.A."/>
            <person name="Auch B."/>
            <person name="Kono T."/>
            <person name="Mallez S."/>
            <person name="Zhang Y."/>
            <person name="Obille A."/>
            <person name="Becker A."/>
            <person name="Abrahante J.E."/>
            <person name="Garbe J."/>
            <person name="Badalamenti J.P."/>
            <person name="Herman A."/>
            <person name="Mangelson H."/>
            <person name="Liachko I."/>
            <person name="Sullivan S."/>
            <person name="Sone E.D."/>
            <person name="Koren S."/>
            <person name="Silverstein K.A.T."/>
            <person name="Beckman K.B."/>
            <person name="Gohl D.M."/>
        </authorList>
    </citation>
    <scope>NUCLEOTIDE SEQUENCE</scope>
    <source>
        <strain evidence="1">Duluth1</strain>
        <tissue evidence="1">Whole animal</tissue>
    </source>
</reference>
<protein>
    <submittedName>
        <fullName evidence="1">Uncharacterized protein</fullName>
    </submittedName>
</protein>
<dbReference type="AlphaFoldDB" id="A0A9D4M7X1"/>
<reference evidence="1" key="2">
    <citation type="submission" date="2020-11" db="EMBL/GenBank/DDBJ databases">
        <authorList>
            <person name="McCartney M.A."/>
            <person name="Auch B."/>
            <person name="Kono T."/>
            <person name="Mallez S."/>
            <person name="Becker A."/>
            <person name="Gohl D.M."/>
            <person name="Silverstein K.A.T."/>
            <person name="Koren S."/>
            <person name="Bechman K.B."/>
            <person name="Herman A."/>
            <person name="Abrahante J.E."/>
            <person name="Garbe J."/>
        </authorList>
    </citation>
    <scope>NUCLEOTIDE SEQUENCE</scope>
    <source>
        <strain evidence="1">Duluth1</strain>
        <tissue evidence="1">Whole animal</tissue>
    </source>
</reference>
<evidence type="ECO:0000313" key="2">
    <source>
        <dbReference type="Proteomes" id="UP000828390"/>
    </source>
</evidence>
<keyword evidence="2" id="KW-1185">Reference proteome</keyword>
<evidence type="ECO:0000313" key="1">
    <source>
        <dbReference type="EMBL" id="KAH3872542.1"/>
    </source>
</evidence>
<comment type="caution">
    <text evidence="1">The sequence shown here is derived from an EMBL/GenBank/DDBJ whole genome shotgun (WGS) entry which is preliminary data.</text>
</comment>
<dbReference type="EMBL" id="JAIWYP010000002">
    <property type="protein sequence ID" value="KAH3872542.1"/>
    <property type="molecule type" value="Genomic_DNA"/>
</dbReference>
<dbReference type="Proteomes" id="UP000828390">
    <property type="component" value="Unassembled WGS sequence"/>
</dbReference>
<sequence>MVELESCVNQLVRDGTICIGEVEPDDCEVLLTCLCFSYQLFYRTGVLYPA</sequence>